<evidence type="ECO:0000313" key="1">
    <source>
        <dbReference type="EMBL" id="KAF8486417.1"/>
    </source>
</evidence>
<sequence length="74" mass="8390">MVFQIPNRVINQVSLLLDTTPPTYLAYVEWFSPLPSAPDPKHLMYRVTRSTQNGHRCASVVQVDQVLCSVHLIP</sequence>
<name>A0A9P5N5F6_9AGAM</name>
<comment type="caution">
    <text evidence="1">The sequence shown here is derived from an EMBL/GenBank/DDBJ whole genome shotgun (WGS) entry which is preliminary data.</text>
</comment>
<dbReference type="OrthoDB" id="3244185at2759"/>
<reference evidence="1" key="2">
    <citation type="journal article" date="2020" name="Nat. Commun.">
        <title>Large-scale genome sequencing of mycorrhizal fungi provides insights into the early evolution of symbiotic traits.</title>
        <authorList>
            <person name="Miyauchi S."/>
            <person name="Kiss E."/>
            <person name="Kuo A."/>
            <person name="Drula E."/>
            <person name="Kohler A."/>
            <person name="Sanchez-Garcia M."/>
            <person name="Morin E."/>
            <person name="Andreopoulos B."/>
            <person name="Barry K.W."/>
            <person name="Bonito G."/>
            <person name="Buee M."/>
            <person name="Carver A."/>
            <person name="Chen C."/>
            <person name="Cichocki N."/>
            <person name="Clum A."/>
            <person name="Culley D."/>
            <person name="Crous P.W."/>
            <person name="Fauchery L."/>
            <person name="Girlanda M."/>
            <person name="Hayes R.D."/>
            <person name="Keri Z."/>
            <person name="LaButti K."/>
            <person name="Lipzen A."/>
            <person name="Lombard V."/>
            <person name="Magnuson J."/>
            <person name="Maillard F."/>
            <person name="Murat C."/>
            <person name="Nolan M."/>
            <person name="Ohm R.A."/>
            <person name="Pangilinan J."/>
            <person name="Pereira M.F."/>
            <person name="Perotto S."/>
            <person name="Peter M."/>
            <person name="Pfister S."/>
            <person name="Riley R."/>
            <person name="Sitrit Y."/>
            <person name="Stielow J.B."/>
            <person name="Szollosi G."/>
            <person name="Zifcakova L."/>
            <person name="Stursova M."/>
            <person name="Spatafora J.W."/>
            <person name="Tedersoo L."/>
            <person name="Vaario L.M."/>
            <person name="Yamada A."/>
            <person name="Yan M."/>
            <person name="Wang P."/>
            <person name="Xu J."/>
            <person name="Bruns T."/>
            <person name="Baldrian P."/>
            <person name="Vilgalys R."/>
            <person name="Dunand C."/>
            <person name="Henrissat B."/>
            <person name="Grigoriev I.V."/>
            <person name="Hibbett D."/>
            <person name="Nagy L.G."/>
            <person name="Martin F.M."/>
        </authorList>
    </citation>
    <scope>NUCLEOTIDE SEQUENCE</scope>
    <source>
        <strain evidence="1">Prilba</strain>
    </source>
</reference>
<dbReference type="Proteomes" id="UP000759537">
    <property type="component" value="Unassembled WGS sequence"/>
</dbReference>
<organism evidence="1 2">
    <name type="scientific">Russula ochroleuca</name>
    <dbReference type="NCBI Taxonomy" id="152965"/>
    <lineage>
        <taxon>Eukaryota</taxon>
        <taxon>Fungi</taxon>
        <taxon>Dikarya</taxon>
        <taxon>Basidiomycota</taxon>
        <taxon>Agaricomycotina</taxon>
        <taxon>Agaricomycetes</taxon>
        <taxon>Russulales</taxon>
        <taxon>Russulaceae</taxon>
        <taxon>Russula</taxon>
    </lineage>
</organism>
<protein>
    <submittedName>
        <fullName evidence="1">Uncharacterized protein</fullName>
    </submittedName>
</protein>
<dbReference type="AlphaFoldDB" id="A0A9P5N5F6"/>
<proteinExistence type="predicted"/>
<gene>
    <name evidence="1" type="ORF">DFH94DRAFT_621915</name>
</gene>
<accession>A0A9P5N5F6</accession>
<reference evidence="1" key="1">
    <citation type="submission" date="2019-10" db="EMBL/GenBank/DDBJ databases">
        <authorList>
            <consortium name="DOE Joint Genome Institute"/>
            <person name="Kuo A."/>
            <person name="Miyauchi S."/>
            <person name="Kiss E."/>
            <person name="Drula E."/>
            <person name="Kohler A."/>
            <person name="Sanchez-Garcia M."/>
            <person name="Andreopoulos B."/>
            <person name="Barry K.W."/>
            <person name="Bonito G."/>
            <person name="Buee M."/>
            <person name="Carver A."/>
            <person name="Chen C."/>
            <person name="Cichocki N."/>
            <person name="Clum A."/>
            <person name="Culley D."/>
            <person name="Crous P.W."/>
            <person name="Fauchery L."/>
            <person name="Girlanda M."/>
            <person name="Hayes R."/>
            <person name="Keri Z."/>
            <person name="LaButti K."/>
            <person name="Lipzen A."/>
            <person name="Lombard V."/>
            <person name="Magnuson J."/>
            <person name="Maillard F."/>
            <person name="Morin E."/>
            <person name="Murat C."/>
            <person name="Nolan M."/>
            <person name="Ohm R."/>
            <person name="Pangilinan J."/>
            <person name="Pereira M."/>
            <person name="Perotto S."/>
            <person name="Peter M."/>
            <person name="Riley R."/>
            <person name="Sitrit Y."/>
            <person name="Stielow B."/>
            <person name="Szollosi G."/>
            <person name="Zifcakova L."/>
            <person name="Stursova M."/>
            <person name="Spatafora J.W."/>
            <person name="Tedersoo L."/>
            <person name="Vaario L.-M."/>
            <person name="Yamada A."/>
            <person name="Yan M."/>
            <person name="Wang P."/>
            <person name="Xu J."/>
            <person name="Bruns T."/>
            <person name="Baldrian P."/>
            <person name="Vilgalys R."/>
            <person name="Henrissat B."/>
            <person name="Grigoriev I.V."/>
            <person name="Hibbett D."/>
            <person name="Nagy L.G."/>
            <person name="Martin F.M."/>
        </authorList>
    </citation>
    <scope>NUCLEOTIDE SEQUENCE</scope>
    <source>
        <strain evidence="1">Prilba</strain>
    </source>
</reference>
<evidence type="ECO:0000313" key="2">
    <source>
        <dbReference type="Proteomes" id="UP000759537"/>
    </source>
</evidence>
<dbReference type="EMBL" id="WHVB01000002">
    <property type="protein sequence ID" value="KAF8486417.1"/>
    <property type="molecule type" value="Genomic_DNA"/>
</dbReference>
<keyword evidence="2" id="KW-1185">Reference proteome</keyword>